<dbReference type="EMBL" id="VSRR010003289">
    <property type="protein sequence ID" value="MPC35489.1"/>
    <property type="molecule type" value="Genomic_DNA"/>
</dbReference>
<accession>A0A5B7EQT1</accession>
<dbReference type="AlphaFoldDB" id="A0A5B7EQT1"/>
<evidence type="ECO:0000313" key="2">
    <source>
        <dbReference type="Proteomes" id="UP000324222"/>
    </source>
</evidence>
<keyword evidence="2" id="KW-1185">Reference proteome</keyword>
<proteinExistence type="predicted"/>
<gene>
    <name evidence="1" type="ORF">E2C01_028913</name>
</gene>
<evidence type="ECO:0000313" key="1">
    <source>
        <dbReference type="EMBL" id="MPC35489.1"/>
    </source>
</evidence>
<comment type="caution">
    <text evidence="1">The sequence shown here is derived from an EMBL/GenBank/DDBJ whole genome shotgun (WGS) entry which is preliminary data.</text>
</comment>
<reference evidence="1 2" key="1">
    <citation type="submission" date="2019-05" db="EMBL/GenBank/DDBJ databases">
        <title>Another draft genome of Portunus trituberculatus and its Hox gene families provides insights of decapod evolution.</title>
        <authorList>
            <person name="Jeong J.-H."/>
            <person name="Song I."/>
            <person name="Kim S."/>
            <person name="Choi T."/>
            <person name="Kim D."/>
            <person name="Ryu S."/>
            <person name="Kim W."/>
        </authorList>
    </citation>
    <scope>NUCLEOTIDE SEQUENCE [LARGE SCALE GENOMIC DNA]</scope>
    <source>
        <tissue evidence="1">Muscle</tissue>
    </source>
</reference>
<protein>
    <submittedName>
        <fullName evidence="1">Uncharacterized protein</fullName>
    </submittedName>
</protein>
<organism evidence="1 2">
    <name type="scientific">Portunus trituberculatus</name>
    <name type="common">Swimming crab</name>
    <name type="synonym">Neptunus trituberculatus</name>
    <dbReference type="NCBI Taxonomy" id="210409"/>
    <lineage>
        <taxon>Eukaryota</taxon>
        <taxon>Metazoa</taxon>
        <taxon>Ecdysozoa</taxon>
        <taxon>Arthropoda</taxon>
        <taxon>Crustacea</taxon>
        <taxon>Multicrustacea</taxon>
        <taxon>Malacostraca</taxon>
        <taxon>Eumalacostraca</taxon>
        <taxon>Eucarida</taxon>
        <taxon>Decapoda</taxon>
        <taxon>Pleocyemata</taxon>
        <taxon>Brachyura</taxon>
        <taxon>Eubrachyura</taxon>
        <taxon>Portunoidea</taxon>
        <taxon>Portunidae</taxon>
        <taxon>Portuninae</taxon>
        <taxon>Portunus</taxon>
    </lineage>
</organism>
<name>A0A5B7EQT1_PORTR</name>
<dbReference type="Proteomes" id="UP000324222">
    <property type="component" value="Unassembled WGS sequence"/>
</dbReference>
<sequence length="62" mass="6759">MAMHESLSENVWITLTGAAALPAFPRPLHQSQTYAAGKSAGLDRTLAHQEREARTVLVSIEQ</sequence>